<dbReference type="PROSITE" id="PS50110">
    <property type="entry name" value="RESPONSE_REGULATORY"/>
    <property type="match status" value="1"/>
</dbReference>
<evidence type="ECO:0000256" key="1">
    <source>
        <dbReference type="ARBA" id="ARBA00000085"/>
    </source>
</evidence>
<evidence type="ECO:0000256" key="12">
    <source>
        <dbReference type="ARBA" id="ARBA00059827"/>
    </source>
</evidence>
<comment type="cofactor">
    <cofactor evidence="2">
        <name>heme</name>
        <dbReference type="ChEBI" id="CHEBI:30413"/>
    </cofactor>
</comment>
<dbReference type="PROSITE" id="PS50109">
    <property type="entry name" value="HIS_KIN"/>
    <property type="match status" value="1"/>
</dbReference>
<keyword evidence="9" id="KW-0067">ATP-binding</keyword>
<dbReference type="Gene3D" id="3.30.450.20">
    <property type="entry name" value="PAS domain"/>
    <property type="match status" value="1"/>
</dbReference>
<proteinExistence type="predicted"/>
<keyword evidence="11" id="KW-0902">Two-component regulatory system</keyword>
<feature type="domain" description="PAS" evidence="17">
    <location>
        <begin position="14"/>
        <end position="67"/>
    </location>
</feature>
<dbReference type="CDD" id="cd00082">
    <property type="entry name" value="HisKA"/>
    <property type="match status" value="1"/>
</dbReference>
<evidence type="ECO:0000256" key="3">
    <source>
        <dbReference type="ARBA" id="ARBA00012438"/>
    </source>
</evidence>
<dbReference type="CDD" id="cd00130">
    <property type="entry name" value="PAS"/>
    <property type="match status" value="1"/>
</dbReference>
<keyword evidence="4 14" id="KW-0597">Phosphoprotein</keyword>
<dbReference type="SMART" id="SM00448">
    <property type="entry name" value="REC"/>
    <property type="match status" value="1"/>
</dbReference>
<comment type="function">
    <text evidence="12">Putative oxygen sensor; modulates the activity of FixJ, a transcriptional activator of nitrogen fixation fixK gene. FixL probably acts as a kinase that phosphorylates FixJ.</text>
</comment>
<evidence type="ECO:0000256" key="10">
    <source>
        <dbReference type="ARBA" id="ARBA00023004"/>
    </source>
</evidence>
<dbReference type="GO" id="GO:0006355">
    <property type="term" value="P:regulation of DNA-templated transcription"/>
    <property type="evidence" value="ECO:0007669"/>
    <property type="project" value="InterPro"/>
</dbReference>
<evidence type="ECO:0000256" key="9">
    <source>
        <dbReference type="ARBA" id="ARBA00022840"/>
    </source>
</evidence>
<dbReference type="InterPro" id="IPR001789">
    <property type="entry name" value="Sig_transdc_resp-reg_receiver"/>
</dbReference>
<evidence type="ECO:0000256" key="14">
    <source>
        <dbReference type="PROSITE-ProRule" id="PRU00169"/>
    </source>
</evidence>
<feature type="modified residue" description="4-aspartylphosphate" evidence="14">
    <location>
        <position position="446"/>
    </location>
</feature>
<dbReference type="InterPro" id="IPR011006">
    <property type="entry name" value="CheY-like_superfamily"/>
</dbReference>
<evidence type="ECO:0000313" key="19">
    <source>
        <dbReference type="Proteomes" id="UP000678281"/>
    </source>
</evidence>
<dbReference type="InterPro" id="IPR005467">
    <property type="entry name" value="His_kinase_dom"/>
</dbReference>
<dbReference type="Gene3D" id="3.30.565.10">
    <property type="entry name" value="Histidine kinase-like ATPase, C-terminal domain"/>
    <property type="match status" value="1"/>
</dbReference>
<dbReference type="EMBL" id="JAGXTP010000001">
    <property type="protein sequence ID" value="MBS3848846.1"/>
    <property type="molecule type" value="Genomic_DNA"/>
</dbReference>
<evidence type="ECO:0000256" key="5">
    <source>
        <dbReference type="ARBA" id="ARBA00022617"/>
    </source>
</evidence>
<dbReference type="Pfam" id="PF00989">
    <property type="entry name" value="PAS"/>
    <property type="match status" value="1"/>
</dbReference>
<keyword evidence="8" id="KW-0418">Kinase</keyword>
<dbReference type="PANTHER" id="PTHR43065:SF49">
    <property type="entry name" value="HISTIDINE KINASE"/>
    <property type="match status" value="1"/>
</dbReference>
<organism evidence="18 19">
    <name type="scientific">Devosia litorisediminis</name>
    <dbReference type="NCBI Taxonomy" id="2829817"/>
    <lineage>
        <taxon>Bacteria</taxon>
        <taxon>Pseudomonadati</taxon>
        <taxon>Pseudomonadota</taxon>
        <taxon>Alphaproteobacteria</taxon>
        <taxon>Hyphomicrobiales</taxon>
        <taxon>Devosiaceae</taxon>
        <taxon>Devosia</taxon>
    </lineage>
</organism>
<dbReference type="Gene3D" id="1.10.287.130">
    <property type="match status" value="1"/>
</dbReference>
<evidence type="ECO:0000259" key="17">
    <source>
        <dbReference type="PROSITE" id="PS50112"/>
    </source>
</evidence>
<dbReference type="GO" id="GO:0005524">
    <property type="term" value="F:ATP binding"/>
    <property type="evidence" value="ECO:0007669"/>
    <property type="project" value="UniProtKB-KW"/>
</dbReference>
<sequence length="514" mass="55821">MSDENELNSSLLGQARKLQSILQSAVDGIITIDDHGHITTVNPAAARLFGYSPEEFLGRNVHFLMPEPYHAEHDGYLHNYRTTGHRRIIGIGREVSGRRSDGSLFPMHLAVSEFEMDGRTYFTGIIHDLSAHKATELALRQAQKMEAMGQLTGGIAHDFNNLLTVIIGNLEMLEGKLTTPLQRELTTEALDAADLGARLTTRLLAFARRSHLEPESINLNSFVLGLTDMLHRTLGETIYLSNALTPSLWPVRVDPSQVESAIVNLTVNARDAMPEGGRLVIETSNAVVDEEMGQQLDGLSPGDYVRLTVSDSGEGMSESVRERAFEPFFTTKEQGRGTGLGLSMIYGFAKQSGGLATIDSGPGKGTIVSIFLPRHRVEPVVVADSELEALAGAGQTILAVEDDERVRKLTVTRLTQLGYTVISAASGAEAIELLASGKLADLLFSDVVMPGGMSGFELRAKVQALYPNMPVLLTSGYAEEMSRDAPEHGEKLKILRKPYRLADLADAIDTALKS</sequence>
<dbReference type="InterPro" id="IPR036097">
    <property type="entry name" value="HisK_dim/P_sf"/>
</dbReference>
<evidence type="ECO:0000256" key="4">
    <source>
        <dbReference type="ARBA" id="ARBA00022553"/>
    </source>
</evidence>
<reference evidence="18" key="1">
    <citation type="submission" date="2021-04" db="EMBL/GenBank/DDBJ databases">
        <title>Devosia litorisediminis sp. nov., isolated from a sand dune.</title>
        <authorList>
            <person name="Park S."/>
            <person name="Yoon J.-H."/>
        </authorList>
    </citation>
    <scope>NUCLEOTIDE SEQUENCE</scope>
    <source>
        <strain evidence="18">BSSL-BM10</strain>
    </source>
</reference>
<dbReference type="Pfam" id="PF00512">
    <property type="entry name" value="HisKA"/>
    <property type="match status" value="1"/>
</dbReference>
<dbReference type="Gene3D" id="3.40.50.2300">
    <property type="match status" value="1"/>
</dbReference>
<comment type="caution">
    <text evidence="18">The sequence shown here is derived from an EMBL/GenBank/DDBJ whole genome shotgun (WGS) entry which is preliminary data.</text>
</comment>
<evidence type="ECO:0000259" key="16">
    <source>
        <dbReference type="PROSITE" id="PS50110"/>
    </source>
</evidence>
<dbReference type="InterPro" id="IPR035965">
    <property type="entry name" value="PAS-like_dom_sf"/>
</dbReference>
<keyword evidence="5" id="KW-0479">Metal-binding</keyword>
<keyword evidence="6" id="KW-0808">Transferase</keyword>
<dbReference type="FunFam" id="3.30.450.20:FF:000060">
    <property type="entry name" value="Sensor protein FixL"/>
    <property type="match status" value="1"/>
</dbReference>
<dbReference type="InterPro" id="IPR004358">
    <property type="entry name" value="Sig_transdc_His_kin-like_C"/>
</dbReference>
<dbReference type="Pfam" id="PF02518">
    <property type="entry name" value="HATPase_c"/>
    <property type="match status" value="1"/>
</dbReference>
<feature type="domain" description="Histidine kinase" evidence="15">
    <location>
        <begin position="154"/>
        <end position="376"/>
    </location>
</feature>
<dbReference type="RefSeq" id="WP_212658361.1">
    <property type="nucleotide sequence ID" value="NZ_JAGXTP010000001.1"/>
</dbReference>
<dbReference type="InterPro" id="IPR003594">
    <property type="entry name" value="HATPase_dom"/>
</dbReference>
<dbReference type="SUPFAM" id="SSF55874">
    <property type="entry name" value="ATPase domain of HSP90 chaperone/DNA topoisomerase II/histidine kinase"/>
    <property type="match status" value="1"/>
</dbReference>
<keyword evidence="7" id="KW-0547">Nucleotide-binding</keyword>
<dbReference type="SUPFAM" id="SSF47384">
    <property type="entry name" value="Homodimeric domain of signal transducing histidine kinase"/>
    <property type="match status" value="1"/>
</dbReference>
<keyword evidence="10" id="KW-0408">Iron</keyword>
<dbReference type="PANTHER" id="PTHR43065">
    <property type="entry name" value="SENSOR HISTIDINE KINASE"/>
    <property type="match status" value="1"/>
</dbReference>
<dbReference type="SMART" id="SM00388">
    <property type="entry name" value="HisKA"/>
    <property type="match status" value="1"/>
</dbReference>
<dbReference type="InterPro" id="IPR000014">
    <property type="entry name" value="PAS"/>
</dbReference>
<evidence type="ECO:0000256" key="8">
    <source>
        <dbReference type="ARBA" id="ARBA00022777"/>
    </source>
</evidence>
<dbReference type="PROSITE" id="PS50112">
    <property type="entry name" value="PAS"/>
    <property type="match status" value="1"/>
</dbReference>
<dbReference type="SUPFAM" id="SSF52172">
    <property type="entry name" value="CheY-like"/>
    <property type="match status" value="1"/>
</dbReference>
<evidence type="ECO:0000256" key="2">
    <source>
        <dbReference type="ARBA" id="ARBA00001971"/>
    </source>
</evidence>
<name>A0A942E7B3_9HYPH</name>
<dbReference type="EC" id="2.7.13.3" evidence="3"/>
<dbReference type="GO" id="GO:0000155">
    <property type="term" value="F:phosphorelay sensor kinase activity"/>
    <property type="evidence" value="ECO:0007669"/>
    <property type="project" value="InterPro"/>
</dbReference>
<keyword evidence="19" id="KW-1185">Reference proteome</keyword>
<accession>A0A942E7B3</accession>
<dbReference type="SUPFAM" id="SSF55785">
    <property type="entry name" value="PYP-like sensor domain (PAS domain)"/>
    <property type="match status" value="1"/>
</dbReference>
<evidence type="ECO:0000256" key="7">
    <source>
        <dbReference type="ARBA" id="ARBA00022741"/>
    </source>
</evidence>
<dbReference type="InterPro" id="IPR003661">
    <property type="entry name" value="HisK_dim/P_dom"/>
</dbReference>
<dbReference type="InterPro" id="IPR013767">
    <property type="entry name" value="PAS_fold"/>
</dbReference>
<evidence type="ECO:0000313" key="18">
    <source>
        <dbReference type="EMBL" id="MBS3848846.1"/>
    </source>
</evidence>
<dbReference type="AlphaFoldDB" id="A0A942E7B3"/>
<evidence type="ECO:0000256" key="11">
    <source>
        <dbReference type="ARBA" id="ARBA00023012"/>
    </source>
</evidence>
<dbReference type="PRINTS" id="PR00344">
    <property type="entry name" value="BCTRLSENSOR"/>
</dbReference>
<evidence type="ECO:0000256" key="6">
    <source>
        <dbReference type="ARBA" id="ARBA00022679"/>
    </source>
</evidence>
<evidence type="ECO:0000256" key="13">
    <source>
        <dbReference type="ARBA" id="ARBA00070616"/>
    </source>
</evidence>
<keyword evidence="5" id="KW-0349">Heme</keyword>
<dbReference type="InterPro" id="IPR036890">
    <property type="entry name" value="HATPase_C_sf"/>
</dbReference>
<evidence type="ECO:0000259" key="15">
    <source>
        <dbReference type="PROSITE" id="PS50109"/>
    </source>
</evidence>
<protein>
    <recommendedName>
        <fullName evidence="13">Sensor protein FixL</fullName>
        <ecNumber evidence="3">2.7.13.3</ecNumber>
    </recommendedName>
</protein>
<dbReference type="SMART" id="SM00091">
    <property type="entry name" value="PAS"/>
    <property type="match status" value="1"/>
</dbReference>
<dbReference type="SMART" id="SM00387">
    <property type="entry name" value="HATPase_c"/>
    <property type="match status" value="1"/>
</dbReference>
<feature type="domain" description="Response regulatory" evidence="16">
    <location>
        <begin position="396"/>
        <end position="512"/>
    </location>
</feature>
<gene>
    <name evidence="18" type="ORF">KD146_09100</name>
</gene>
<dbReference type="NCBIfam" id="TIGR00229">
    <property type="entry name" value="sensory_box"/>
    <property type="match status" value="1"/>
</dbReference>
<dbReference type="Proteomes" id="UP000678281">
    <property type="component" value="Unassembled WGS sequence"/>
</dbReference>
<comment type="catalytic activity">
    <reaction evidence="1">
        <text>ATP + protein L-histidine = ADP + protein N-phospho-L-histidine.</text>
        <dbReference type="EC" id="2.7.13.3"/>
    </reaction>
</comment>
<dbReference type="Pfam" id="PF00072">
    <property type="entry name" value="Response_reg"/>
    <property type="match status" value="1"/>
</dbReference>